<keyword evidence="13 15" id="KW-0408">Iron</keyword>
<dbReference type="Gene3D" id="3.40.50.360">
    <property type="match status" value="1"/>
</dbReference>
<dbReference type="SUPFAM" id="SSF52218">
    <property type="entry name" value="Flavoproteins"/>
    <property type="match status" value="1"/>
</dbReference>
<keyword evidence="5" id="KW-0813">Transport</keyword>
<dbReference type="InterPro" id="IPR029039">
    <property type="entry name" value="Flavoprotein-like_sf"/>
</dbReference>
<gene>
    <name evidence="18" type="ORF">NXT3_PB00222</name>
</gene>
<dbReference type="InterPro" id="IPR008254">
    <property type="entry name" value="Flavodoxin/NO_synth"/>
</dbReference>
<dbReference type="PANTHER" id="PTHR24291">
    <property type="entry name" value="CYTOCHROME P450 FAMILY 4"/>
    <property type="match status" value="1"/>
</dbReference>
<comment type="similarity">
    <text evidence="3">In the N-terminal section; belongs to the cytochrome P450 family.</text>
</comment>
<dbReference type="GO" id="GO:0020037">
    <property type="term" value="F:heme binding"/>
    <property type="evidence" value="ECO:0007669"/>
    <property type="project" value="InterPro"/>
</dbReference>
<dbReference type="GO" id="GO:0016705">
    <property type="term" value="F:oxidoreductase activity, acting on paired donors, with incorporation or reduction of molecular oxygen"/>
    <property type="evidence" value="ECO:0007669"/>
    <property type="project" value="InterPro"/>
</dbReference>
<dbReference type="PROSITE" id="PS00086">
    <property type="entry name" value="CYTOCHROME_P450"/>
    <property type="match status" value="1"/>
</dbReference>
<dbReference type="Proteomes" id="UP000239340">
    <property type="component" value="Plasmid pSfreNXT3b"/>
</dbReference>
<evidence type="ECO:0000313" key="19">
    <source>
        <dbReference type="Proteomes" id="UP000239340"/>
    </source>
</evidence>
<protein>
    <submittedName>
        <fullName evidence="18">Cytochrome P450 protein</fullName>
    </submittedName>
</protein>
<geneLocation type="plasmid" evidence="19">
    <name>psfrenxt3b</name>
</geneLocation>
<accession>A0A2L0HBJ9</accession>
<dbReference type="SUPFAM" id="SSF48264">
    <property type="entry name" value="Cytochrome P450"/>
    <property type="match status" value="1"/>
</dbReference>
<keyword evidence="12 16" id="KW-0560">Oxidoreductase</keyword>
<dbReference type="Gene3D" id="1.10.630.10">
    <property type="entry name" value="Cytochrome P450"/>
    <property type="match status" value="1"/>
</dbReference>
<dbReference type="PROSITE" id="PS50902">
    <property type="entry name" value="FLAVODOXIN_LIKE"/>
    <property type="match status" value="1"/>
</dbReference>
<comment type="cofactor">
    <cofactor evidence="2">
        <name>FAD</name>
        <dbReference type="ChEBI" id="CHEBI:57692"/>
    </cofactor>
</comment>
<feature type="domain" description="Flavodoxin-like" evidence="17">
    <location>
        <begin position="490"/>
        <end position="629"/>
    </location>
</feature>
<evidence type="ECO:0000313" key="18">
    <source>
        <dbReference type="EMBL" id="AUX78881.1"/>
    </source>
</evidence>
<dbReference type="InterPro" id="IPR036396">
    <property type="entry name" value="Cyt_P450_sf"/>
</dbReference>
<evidence type="ECO:0000256" key="5">
    <source>
        <dbReference type="ARBA" id="ARBA00022448"/>
    </source>
</evidence>
<proteinExistence type="inferred from homology"/>
<evidence type="ECO:0000256" key="11">
    <source>
        <dbReference type="ARBA" id="ARBA00022857"/>
    </source>
</evidence>
<dbReference type="InterPro" id="IPR002401">
    <property type="entry name" value="Cyt_P450_E_grp-I"/>
</dbReference>
<evidence type="ECO:0000256" key="14">
    <source>
        <dbReference type="ARBA" id="ARBA00023033"/>
    </source>
</evidence>
<dbReference type="GO" id="GO:0005506">
    <property type="term" value="F:iron ion binding"/>
    <property type="evidence" value="ECO:0007669"/>
    <property type="project" value="InterPro"/>
</dbReference>
<evidence type="ECO:0000256" key="7">
    <source>
        <dbReference type="ARBA" id="ARBA00022630"/>
    </source>
</evidence>
<evidence type="ECO:0000256" key="13">
    <source>
        <dbReference type="ARBA" id="ARBA00023004"/>
    </source>
</evidence>
<dbReference type="PRINTS" id="PR00463">
    <property type="entry name" value="EP450I"/>
</dbReference>
<evidence type="ECO:0000256" key="8">
    <source>
        <dbReference type="ARBA" id="ARBA00022643"/>
    </source>
</evidence>
<dbReference type="EMBL" id="CP024309">
    <property type="protein sequence ID" value="AUX78881.1"/>
    <property type="molecule type" value="Genomic_DNA"/>
</dbReference>
<keyword evidence="14 16" id="KW-0503">Monooxygenase</keyword>
<dbReference type="Pfam" id="PF00067">
    <property type="entry name" value="p450"/>
    <property type="match status" value="1"/>
</dbReference>
<feature type="binding site" description="axial binding residue" evidence="15">
    <location>
        <position position="405"/>
    </location>
    <ligand>
        <name>heme</name>
        <dbReference type="ChEBI" id="CHEBI:30413"/>
    </ligand>
    <ligandPart>
        <name>Fe</name>
        <dbReference type="ChEBI" id="CHEBI:18248"/>
    </ligandPart>
</feature>
<keyword evidence="11" id="KW-0521">NADP</keyword>
<dbReference type="GO" id="GO:0010181">
    <property type="term" value="F:FMN binding"/>
    <property type="evidence" value="ECO:0007669"/>
    <property type="project" value="InterPro"/>
</dbReference>
<evidence type="ECO:0000259" key="17">
    <source>
        <dbReference type="PROSITE" id="PS50902"/>
    </source>
</evidence>
<keyword evidence="10" id="KW-0274">FAD</keyword>
<evidence type="ECO:0000256" key="1">
    <source>
        <dbReference type="ARBA" id="ARBA00001917"/>
    </source>
</evidence>
<reference evidence="18 19" key="1">
    <citation type="submission" date="2017-10" db="EMBL/GenBank/DDBJ databases">
        <title>Analysis of the genome sequences of Rhizobium populations associated to common bean (phaseolus vulgaris).</title>
        <authorList>
            <person name="Bustos P."/>
            <person name="Santamaria R.I."/>
            <person name="Miranda-Sanchez F."/>
            <person name="Perez-Carrascal O."/>
            <person name="Juarez S."/>
            <person name="Lozano L."/>
            <person name="Martinez-Flores I."/>
            <person name="Vinuesa P."/>
            <person name="Martinez-Romero E."/>
            <person name="Cevallos M.A."/>
            <person name="Romero D."/>
            <person name="Davila G."/>
            <person name="Gonzalez V."/>
        </authorList>
    </citation>
    <scope>NUCLEOTIDE SEQUENCE [LARGE SCALE GENOMIC DNA]</scope>
    <source>
        <strain evidence="18 19">NXT3</strain>
        <plasmid evidence="19">Plasmid psfrenxt3b</plasmid>
    </source>
</reference>
<keyword evidence="9 15" id="KW-0479">Metal-binding</keyword>
<dbReference type="FunFam" id="1.10.630.10:FF:000040">
    <property type="entry name" value="Bifunctional cytochrome P450/NADPH--P450 reductase"/>
    <property type="match status" value="1"/>
</dbReference>
<keyword evidence="7" id="KW-0285">Flavoprotein</keyword>
<evidence type="ECO:0000256" key="9">
    <source>
        <dbReference type="ARBA" id="ARBA00022723"/>
    </source>
</evidence>
<evidence type="ECO:0000256" key="16">
    <source>
        <dbReference type="RuleBase" id="RU000461"/>
    </source>
</evidence>
<evidence type="ECO:0000256" key="3">
    <source>
        <dbReference type="ARBA" id="ARBA00010018"/>
    </source>
</evidence>
<dbReference type="AlphaFoldDB" id="A0A2L0HBJ9"/>
<name>A0A2L0HBJ9_RHIFR</name>
<organism evidence="18 19">
    <name type="scientific">Rhizobium fredii</name>
    <name type="common">Sinorhizobium fredii</name>
    <dbReference type="NCBI Taxonomy" id="380"/>
    <lineage>
        <taxon>Bacteria</taxon>
        <taxon>Pseudomonadati</taxon>
        <taxon>Pseudomonadota</taxon>
        <taxon>Alphaproteobacteria</taxon>
        <taxon>Hyphomicrobiales</taxon>
        <taxon>Rhizobiaceae</taxon>
        <taxon>Sinorhizobium/Ensifer group</taxon>
        <taxon>Sinorhizobium</taxon>
    </lineage>
</organism>
<dbReference type="InterPro" id="IPR001128">
    <property type="entry name" value="Cyt_P450"/>
</dbReference>
<dbReference type="Pfam" id="PF00258">
    <property type="entry name" value="Flavodoxin_1"/>
    <property type="match status" value="1"/>
</dbReference>
<comment type="similarity">
    <text evidence="4 16">Belongs to the cytochrome P450 family.</text>
</comment>
<evidence type="ECO:0000256" key="2">
    <source>
        <dbReference type="ARBA" id="ARBA00001974"/>
    </source>
</evidence>
<dbReference type="GO" id="GO:0004497">
    <property type="term" value="F:monooxygenase activity"/>
    <property type="evidence" value="ECO:0007669"/>
    <property type="project" value="UniProtKB-KW"/>
</dbReference>
<dbReference type="CDD" id="cd11068">
    <property type="entry name" value="CYP120A1"/>
    <property type="match status" value="1"/>
</dbReference>
<evidence type="ECO:0000256" key="6">
    <source>
        <dbReference type="ARBA" id="ARBA00022617"/>
    </source>
</evidence>
<sequence length="644" mass="71356">MSKLEEIPQPKGLPVLGHITSINPHAPVQSLIRLSKELGPIFRLQTFGRNVIIVGNQELTAELCDETRFCKALHPPLAELRTIGNDGLFTADNNESNWGKAHRLLTPAFGPLGLKSMFSKMVDVVDQMLVRWERFGSDAEIDVADNMTRLALDTIALCAFDHRFNSFYRNERHSFVTAMEGALKEVSRRALFPPGASKLMFLRNRRFKAHTRTLRALADDLIDKRRLDARLGERSDLLDIMLTTKDQETGEMLSRENIGYQMITFLIAGHETTSGLLSFATWLLLKNPEELSRLQAHVDDALGGEPPTAQDLGKLDCVEQALMETLRLWPTAPGFAVRPTEDAILAGRYRLTPNDILLILLPVLHRDPSVWDEPDVFRPARFKFDHAKEALQHAWKPFGNGQRACLGRGFAMQEAVLVMAMMLQRFHISLVDDSYELVVGETLTMKPIGLRIRAKRRHWSAGMPRRSAPAASKEQVLRRVPRSIADRGPVLILYGSNTGMSESCAKRIGSEAATRGYTPVVAPADDYSFGVPVDIPFVVVTASYEGLPPNNARRFLAWAESLPPDTLAGRPFAVFGCGNRHWTQTWQAVPKRLEAALARAGAVPVAKRGEADAGGNVFASFDAWSAALWEALAATLGGKLDGKS</sequence>
<evidence type="ECO:0000256" key="4">
    <source>
        <dbReference type="ARBA" id="ARBA00010617"/>
    </source>
</evidence>
<dbReference type="PANTHER" id="PTHR24291:SF50">
    <property type="entry name" value="BIFUNCTIONAL ALBAFLAVENONE MONOOXYGENASE_TERPENE SYNTHASE"/>
    <property type="match status" value="1"/>
</dbReference>
<evidence type="ECO:0000256" key="15">
    <source>
        <dbReference type="PIRSR" id="PIRSR602401-1"/>
    </source>
</evidence>
<keyword evidence="6 15" id="KW-0349">Heme</keyword>
<keyword evidence="18" id="KW-0614">Plasmid</keyword>
<keyword evidence="8" id="KW-0288">FMN</keyword>
<dbReference type="InterPro" id="IPR017972">
    <property type="entry name" value="Cyt_P450_CS"/>
</dbReference>
<comment type="cofactor">
    <cofactor evidence="15">
        <name>heme</name>
        <dbReference type="ChEBI" id="CHEBI:30413"/>
    </cofactor>
</comment>
<evidence type="ECO:0000256" key="10">
    <source>
        <dbReference type="ARBA" id="ARBA00022827"/>
    </source>
</evidence>
<dbReference type="PRINTS" id="PR00385">
    <property type="entry name" value="P450"/>
</dbReference>
<dbReference type="RefSeq" id="WP_104840491.1">
    <property type="nucleotide sequence ID" value="NZ_CP024309.1"/>
</dbReference>
<dbReference type="InterPro" id="IPR050196">
    <property type="entry name" value="Cytochrome_P450_Monoox"/>
</dbReference>
<comment type="cofactor">
    <cofactor evidence="1">
        <name>FMN</name>
        <dbReference type="ChEBI" id="CHEBI:58210"/>
    </cofactor>
</comment>
<evidence type="ECO:0000256" key="12">
    <source>
        <dbReference type="ARBA" id="ARBA00023002"/>
    </source>
</evidence>